<dbReference type="Pfam" id="PF13452">
    <property type="entry name" value="FAS1_DH_region"/>
    <property type="match status" value="1"/>
</dbReference>
<dbReference type="EMBL" id="JAVYII010000001">
    <property type="protein sequence ID" value="MDT9592172.1"/>
    <property type="molecule type" value="Genomic_DNA"/>
</dbReference>
<dbReference type="InterPro" id="IPR052741">
    <property type="entry name" value="Mitochondrial_HTD2"/>
</dbReference>
<organism evidence="2 3">
    <name type="scientific">Nocardioides imazamoxiresistens</name>
    <dbReference type="NCBI Taxonomy" id="3231893"/>
    <lineage>
        <taxon>Bacteria</taxon>
        <taxon>Bacillati</taxon>
        <taxon>Actinomycetota</taxon>
        <taxon>Actinomycetes</taxon>
        <taxon>Propionibacteriales</taxon>
        <taxon>Nocardioidaceae</taxon>
        <taxon>Nocardioides</taxon>
    </lineage>
</organism>
<comment type="caution">
    <text evidence="2">The sequence shown here is derived from an EMBL/GenBank/DDBJ whole genome shotgun (WGS) entry which is preliminary data.</text>
</comment>
<feature type="domain" description="FAS1-like dehydratase" evidence="1">
    <location>
        <begin position="65"/>
        <end position="130"/>
    </location>
</feature>
<dbReference type="SUPFAM" id="SSF54637">
    <property type="entry name" value="Thioesterase/thiol ester dehydrase-isomerase"/>
    <property type="match status" value="1"/>
</dbReference>
<evidence type="ECO:0000313" key="3">
    <source>
        <dbReference type="Proteomes" id="UP001268542"/>
    </source>
</evidence>
<sequence>MTEDVIVRSELIGPGPAEALAGLLDVGLPDLEAEGLPLLWHWLHLLERPRQEDLGADGHPVRGVIPAPPEPGRRRMWAGGRVRRLAPLRVGREAGRTTRVLSTTDKEGRSGRLTFVVVQHVISQDGVDVVVEEQDVVYRDAVAVTTPPDAEPVGEHAPLAAGDRDVPVDPTLLFRFSALTYNGHRIHYDRDYAREVEGYAGLVTHGPLQAVVMAEAARALGARGPLEIDYRLVSPLLDHQGLVVRADEDADGWVTRTRDLAGRTTAQGRVVALG</sequence>
<dbReference type="Gene3D" id="3.10.129.10">
    <property type="entry name" value="Hotdog Thioesterase"/>
    <property type="match status" value="2"/>
</dbReference>
<accession>A0ABU3PSG9</accession>
<gene>
    <name evidence="2" type="ORF">RDV89_03790</name>
</gene>
<dbReference type="PANTHER" id="PTHR28152:SF1">
    <property type="entry name" value="HYDROXYACYL-THIOESTER DEHYDRATASE TYPE 2, MITOCHONDRIAL"/>
    <property type="match status" value="1"/>
</dbReference>
<evidence type="ECO:0000313" key="2">
    <source>
        <dbReference type="EMBL" id="MDT9592172.1"/>
    </source>
</evidence>
<dbReference type="InterPro" id="IPR029069">
    <property type="entry name" value="HotDog_dom_sf"/>
</dbReference>
<keyword evidence="3" id="KW-1185">Reference proteome</keyword>
<name>A0ABU3PSG9_9ACTN</name>
<reference evidence="2 3" key="1">
    <citation type="submission" date="2023-08" db="EMBL/GenBank/DDBJ databases">
        <title>Nocardioides seae sp. nov., a bacterium isolated from a soil.</title>
        <authorList>
            <person name="Wang X."/>
        </authorList>
    </citation>
    <scope>NUCLEOTIDE SEQUENCE [LARGE SCALE GENOMIC DNA]</scope>
    <source>
        <strain evidence="2 3">YZH12</strain>
    </source>
</reference>
<dbReference type="InterPro" id="IPR039569">
    <property type="entry name" value="FAS1-like_DH_region"/>
</dbReference>
<dbReference type="Proteomes" id="UP001268542">
    <property type="component" value="Unassembled WGS sequence"/>
</dbReference>
<dbReference type="PANTHER" id="PTHR28152">
    <property type="entry name" value="HYDROXYACYL-THIOESTER DEHYDRATASE TYPE 2, MITOCHONDRIAL"/>
    <property type="match status" value="1"/>
</dbReference>
<proteinExistence type="predicted"/>
<dbReference type="RefSeq" id="WP_315731419.1">
    <property type="nucleotide sequence ID" value="NZ_JAVYII010000001.1"/>
</dbReference>
<protein>
    <submittedName>
        <fullName evidence="2">MaoC family dehydratase N-terminal domain-containing protein</fullName>
    </submittedName>
</protein>
<evidence type="ECO:0000259" key="1">
    <source>
        <dbReference type="Pfam" id="PF13452"/>
    </source>
</evidence>